<accession>A0A1E7ZFK4</accession>
<keyword evidence="16" id="KW-1185">Reference proteome</keyword>
<keyword evidence="5 13" id="KW-0813">Transport</keyword>
<dbReference type="Pfam" id="PF03550">
    <property type="entry name" value="LolB"/>
    <property type="match status" value="1"/>
</dbReference>
<dbReference type="GO" id="GO:0044874">
    <property type="term" value="P:lipoprotein localization to outer membrane"/>
    <property type="evidence" value="ECO:0007669"/>
    <property type="project" value="UniProtKB-UniRule"/>
</dbReference>
<evidence type="ECO:0000256" key="3">
    <source>
        <dbReference type="ARBA" id="ARBA00011245"/>
    </source>
</evidence>
<keyword evidence="8 13" id="KW-0472">Membrane</keyword>
<evidence type="ECO:0000256" key="14">
    <source>
        <dbReference type="SAM" id="SignalP"/>
    </source>
</evidence>
<sequence>MFWRIITLAIFFLALSACTTLPDGPETAVNLPSQLQQLKTVEHWQIKGKMAIRNDKEAVSAHLNWKTDAPDFDFRLTNMLGITLATLSVNDGMASLEADDKHYEDTNPSRLIYQTTGWDIPVNRLLNWIKGLPLAGDDYQLNDKQLLASLFPACDNCGNWKVIYSNYGNVDGIWLPHQLTLTQTNNSKMLIKIRIDEWTIQ</sequence>
<evidence type="ECO:0000313" key="16">
    <source>
        <dbReference type="Proteomes" id="UP000175691"/>
    </source>
</evidence>
<comment type="subcellular location">
    <subcellularLocation>
        <location evidence="1 13">Cell outer membrane</location>
        <topology evidence="1 13">Lipid-anchor</topology>
    </subcellularLocation>
</comment>
<dbReference type="Proteomes" id="UP000175691">
    <property type="component" value="Unassembled WGS sequence"/>
</dbReference>
<dbReference type="AlphaFoldDB" id="A0A1E7ZFK4"/>
<protein>
    <recommendedName>
        <fullName evidence="4 13">Outer-membrane lipoprotein LolB</fullName>
    </recommendedName>
</protein>
<evidence type="ECO:0000256" key="7">
    <source>
        <dbReference type="ARBA" id="ARBA00022927"/>
    </source>
</evidence>
<comment type="function">
    <text evidence="13">Plays a critical role in the incorporation of lipoproteins in the outer membrane after they are released by the LolA protein.</text>
</comment>
<evidence type="ECO:0000256" key="11">
    <source>
        <dbReference type="ARBA" id="ARBA00023237"/>
    </source>
</evidence>
<keyword evidence="9 13" id="KW-0564">Palmitate</keyword>
<evidence type="ECO:0000256" key="6">
    <source>
        <dbReference type="ARBA" id="ARBA00022729"/>
    </source>
</evidence>
<evidence type="ECO:0000256" key="8">
    <source>
        <dbReference type="ARBA" id="ARBA00023136"/>
    </source>
</evidence>
<dbReference type="GO" id="GO:0009279">
    <property type="term" value="C:cell outer membrane"/>
    <property type="evidence" value="ECO:0007669"/>
    <property type="project" value="UniProtKB-SubCell"/>
</dbReference>
<evidence type="ECO:0000256" key="4">
    <source>
        <dbReference type="ARBA" id="ARBA00016202"/>
    </source>
</evidence>
<dbReference type="NCBIfam" id="TIGR00548">
    <property type="entry name" value="lolB"/>
    <property type="match status" value="1"/>
</dbReference>
<evidence type="ECO:0000256" key="13">
    <source>
        <dbReference type="HAMAP-Rule" id="MF_00233"/>
    </source>
</evidence>
<dbReference type="SUPFAM" id="SSF89392">
    <property type="entry name" value="Prokaryotic lipoproteins and lipoprotein localization factors"/>
    <property type="match status" value="1"/>
</dbReference>
<dbReference type="CDD" id="cd16326">
    <property type="entry name" value="LolB"/>
    <property type="match status" value="1"/>
</dbReference>
<comment type="subunit">
    <text evidence="3 13">Monomer.</text>
</comment>
<comment type="similarity">
    <text evidence="2 13">Belongs to the LolB family.</text>
</comment>
<feature type="chain" id="PRO_5009209821" description="Outer-membrane lipoprotein LolB" evidence="14">
    <location>
        <begin position="20"/>
        <end position="201"/>
    </location>
</feature>
<keyword evidence="12 13" id="KW-0449">Lipoprotein</keyword>
<dbReference type="PROSITE" id="PS51257">
    <property type="entry name" value="PROKAR_LIPOPROTEIN"/>
    <property type="match status" value="1"/>
</dbReference>
<evidence type="ECO:0000256" key="10">
    <source>
        <dbReference type="ARBA" id="ARBA00023186"/>
    </source>
</evidence>
<dbReference type="RefSeq" id="WP_070123535.1">
    <property type="nucleotide sequence ID" value="NZ_MDHN01000005.1"/>
</dbReference>
<reference evidence="15 16" key="1">
    <citation type="submission" date="2016-08" db="EMBL/GenBank/DDBJ databases">
        <authorList>
            <person name="Seilhamer J.J."/>
        </authorList>
    </citation>
    <scope>NUCLEOTIDE SEQUENCE [LARGE SCALE GENOMIC DNA]</scope>
    <source>
        <strain evidence="15 16">KCTC 42603</strain>
    </source>
</reference>
<dbReference type="InterPro" id="IPR029046">
    <property type="entry name" value="LolA/LolB/LppX"/>
</dbReference>
<keyword evidence="10 13" id="KW-0143">Chaperone</keyword>
<dbReference type="Gene3D" id="2.50.20.10">
    <property type="entry name" value="Lipoprotein localisation LolA/LolB/LppX"/>
    <property type="match status" value="1"/>
</dbReference>
<evidence type="ECO:0000256" key="5">
    <source>
        <dbReference type="ARBA" id="ARBA00022448"/>
    </source>
</evidence>
<keyword evidence="11 13" id="KW-0998">Cell outer membrane</keyword>
<gene>
    <name evidence="13" type="primary">lolB</name>
    <name evidence="15" type="ORF">BFC18_03365</name>
</gene>
<keyword evidence="7 13" id="KW-0653">Protein transport</keyword>
<dbReference type="InterPro" id="IPR004565">
    <property type="entry name" value="OM_lipoprot_LolB"/>
</dbReference>
<comment type="caution">
    <text evidence="15">The sequence shown here is derived from an EMBL/GenBank/DDBJ whole genome shotgun (WGS) entry which is preliminary data.</text>
</comment>
<dbReference type="OrthoDB" id="9797618at2"/>
<organism evidence="15 16">
    <name type="scientific">Alteromonas confluentis</name>
    <dbReference type="NCBI Taxonomy" id="1656094"/>
    <lineage>
        <taxon>Bacteria</taxon>
        <taxon>Pseudomonadati</taxon>
        <taxon>Pseudomonadota</taxon>
        <taxon>Gammaproteobacteria</taxon>
        <taxon>Alteromonadales</taxon>
        <taxon>Alteromonadaceae</taxon>
        <taxon>Alteromonas/Salinimonas group</taxon>
        <taxon>Alteromonas</taxon>
    </lineage>
</organism>
<dbReference type="STRING" id="1656094.BFC18_03365"/>
<evidence type="ECO:0000313" key="15">
    <source>
        <dbReference type="EMBL" id="OFC72308.1"/>
    </source>
</evidence>
<name>A0A1E7ZFK4_9ALTE</name>
<keyword evidence="6 13" id="KW-0732">Signal</keyword>
<proteinExistence type="inferred from homology"/>
<evidence type="ECO:0000256" key="2">
    <source>
        <dbReference type="ARBA" id="ARBA00009696"/>
    </source>
</evidence>
<dbReference type="HAMAP" id="MF_00233">
    <property type="entry name" value="LolB"/>
    <property type="match status" value="1"/>
</dbReference>
<feature type="signal peptide" evidence="14">
    <location>
        <begin position="1"/>
        <end position="19"/>
    </location>
</feature>
<evidence type="ECO:0000256" key="12">
    <source>
        <dbReference type="ARBA" id="ARBA00023288"/>
    </source>
</evidence>
<dbReference type="EMBL" id="MDHN01000005">
    <property type="protein sequence ID" value="OFC72308.1"/>
    <property type="molecule type" value="Genomic_DNA"/>
</dbReference>
<dbReference type="GO" id="GO:0015031">
    <property type="term" value="P:protein transport"/>
    <property type="evidence" value="ECO:0007669"/>
    <property type="project" value="UniProtKB-KW"/>
</dbReference>
<evidence type="ECO:0000256" key="9">
    <source>
        <dbReference type="ARBA" id="ARBA00023139"/>
    </source>
</evidence>
<evidence type="ECO:0000256" key="1">
    <source>
        <dbReference type="ARBA" id="ARBA00004459"/>
    </source>
</evidence>